<dbReference type="InterPro" id="IPR050179">
    <property type="entry name" value="Trans_hexapeptide_repeat"/>
</dbReference>
<dbReference type="SUPFAM" id="SSF51161">
    <property type="entry name" value="Trimeric LpxA-like enzymes"/>
    <property type="match status" value="1"/>
</dbReference>
<protein>
    <submittedName>
        <fullName evidence="2">Acetyltransferase</fullName>
    </submittedName>
</protein>
<name>A0ABV6DUY4_9BACL</name>
<dbReference type="PANTHER" id="PTHR43300">
    <property type="entry name" value="ACETYLTRANSFERASE"/>
    <property type="match status" value="1"/>
</dbReference>
<dbReference type="InterPro" id="IPR001451">
    <property type="entry name" value="Hexapep"/>
</dbReference>
<comment type="caution">
    <text evidence="2">The sequence shown here is derived from an EMBL/GenBank/DDBJ whole genome shotgun (WGS) entry which is preliminary data.</text>
</comment>
<accession>A0ABV6DUY4</accession>
<evidence type="ECO:0000313" key="2">
    <source>
        <dbReference type="EMBL" id="MFC0216473.1"/>
    </source>
</evidence>
<gene>
    <name evidence="2" type="ORF">ACFFK0_29170</name>
</gene>
<evidence type="ECO:0000259" key="1">
    <source>
        <dbReference type="Pfam" id="PF17836"/>
    </source>
</evidence>
<dbReference type="Pfam" id="PF00132">
    <property type="entry name" value="Hexapep"/>
    <property type="match status" value="1"/>
</dbReference>
<dbReference type="Gene3D" id="2.160.10.10">
    <property type="entry name" value="Hexapeptide repeat proteins"/>
    <property type="match status" value="1"/>
</dbReference>
<dbReference type="NCBIfam" id="TIGR03570">
    <property type="entry name" value="NeuD_NnaD"/>
    <property type="match status" value="1"/>
</dbReference>
<dbReference type="EMBL" id="JBHLWN010000121">
    <property type="protein sequence ID" value="MFC0216473.1"/>
    <property type="molecule type" value="Genomic_DNA"/>
</dbReference>
<dbReference type="Proteomes" id="UP001589776">
    <property type="component" value="Unassembled WGS sequence"/>
</dbReference>
<dbReference type="Gene3D" id="3.40.50.20">
    <property type="match status" value="1"/>
</dbReference>
<dbReference type="InterPro" id="IPR020019">
    <property type="entry name" value="AcTrfase_PglD-like"/>
</dbReference>
<dbReference type="CDD" id="cd03360">
    <property type="entry name" value="LbH_AT_putative"/>
    <property type="match status" value="1"/>
</dbReference>
<keyword evidence="3" id="KW-1185">Reference proteome</keyword>
<dbReference type="InterPro" id="IPR011004">
    <property type="entry name" value="Trimer_LpxA-like_sf"/>
</dbReference>
<evidence type="ECO:0000313" key="3">
    <source>
        <dbReference type="Proteomes" id="UP001589776"/>
    </source>
</evidence>
<dbReference type="RefSeq" id="WP_377474692.1">
    <property type="nucleotide sequence ID" value="NZ_JBHLWN010000121.1"/>
</dbReference>
<dbReference type="InterPro" id="IPR041561">
    <property type="entry name" value="PglD_N"/>
</dbReference>
<reference evidence="2 3" key="1">
    <citation type="submission" date="2024-09" db="EMBL/GenBank/DDBJ databases">
        <authorList>
            <person name="Sun Q."/>
            <person name="Mori K."/>
        </authorList>
    </citation>
    <scope>NUCLEOTIDE SEQUENCE [LARGE SCALE GENOMIC DNA]</scope>
    <source>
        <strain evidence="2 3">CCM 7759</strain>
    </source>
</reference>
<feature type="domain" description="PglD N-terminal" evidence="1">
    <location>
        <begin position="2"/>
        <end position="80"/>
    </location>
</feature>
<dbReference type="Pfam" id="PF17836">
    <property type="entry name" value="PglD_N"/>
    <property type="match status" value="1"/>
</dbReference>
<proteinExistence type="predicted"/>
<sequence length="210" mass="21451">MDIAVVGAGGHSKVICDMIASKGYQVRALLDDRFAEVAEQNGVWCGPVSAADGLIERFNGIKFIIAIGNNAIRKKLVARLNLPNESYVTLAHETAVISPSASIGPGTVVMAHAVVQADASIGHHAIINTAAIVEHDNRTGDYVHIAPRATLTGDVRIGEGAMLGAGATVIPGMSVGEWAVVGAGATVISPIPAYCTAVGTPAKVIAKAPA</sequence>
<organism evidence="2 3">
    <name type="scientific">Paenibacillus chartarius</name>
    <dbReference type="NCBI Taxonomy" id="747481"/>
    <lineage>
        <taxon>Bacteria</taxon>
        <taxon>Bacillati</taxon>
        <taxon>Bacillota</taxon>
        <taxon>Bacilli</taxon>
        <taxon>Bacillales</taxon>
        <taxon>Paenibacillaceae</taxon>
        <taxon>Paenibacillus</taxon>
    </lineage>
</organism>
<dbReference type="PANTHER" id="PTHR43300:SF7">
    <property type="entry name" value="UDP-N-ACETYLBACILLOSAMINE N-ACETYLTRANSFERASE"/>
    <property type="match status" value="1"/>
</dbReference>